<dbReference type="SMART" id="SM00283">
    <property type="entry name" value="MA"/>
    <property type="match status" value="1"/>
</dbReference>
<proteinExistence type="inferred from homology"/>
<dbReference type="SMART" id="SM00304">
    <property type="entry name" value="HAMP"/>
    <property type="match status" value="1"/>
</dbReference>
<evidence type="ECO:0000313" key="13">
    <source>
        <dbReference type="EMBL" id="EEX77053.1"/>
    </source>
</evidence>
<dbReference type="PRINTS" id="PR00260">
    <property type="entry name" value="CHEMTRNSDUCR"/>
</dbReference>
<comment type="subcellular location">
    <subcellularLocation>
        <location evidence="1">Cell membrane</location>
        <topology evidence="1">Multi-pass membrane protein</topology>
    </subcellularLocation>
</comment>
<dbReference type="CDD" id="cd12912">
    <property type="entry name" value="PDC2_MCP_like"/>
    <property type="match status" value="1"/>
</dbReference>
<dbReference type="InterPro" id="IPR004089">
    <property type="entry name" value="MCPsignal_dom"/>
</dbReference>
<dbReference type="InterPro" id="IPR029151">
    <property type="entry name" value="Sensor-like_sf"/>
</dbReference>
<gene>
    <name evidence="13" type="ORF">SELSPUOL_01520</name>
</gene>
<feature type="transmembrane region" description="Helical" evidence="10">
    <location>
        <begin position="12"/>
        <end position="34"/>
    </location>
</feature>
<organism evidence="13 14">
    <name type="scientific">Selenomonas sputigena (strain ATCC 35185 / DSM 20758 / CCUG 44933 / VPI D19B-28)</name>
    <dbReference type="NCBI Taxonomy" id="546271"/>
    <lineage>
        <taxon>Bacteria</taxon>
        <taxon>Bacillati</taxon>
        <taxon>Bacillota</taxon>
        <taxon>Negativicutes</taxon>
        <taxon>Selenomonadales</taxon>
        <taxon>Selenomonadaceae</taxon>
        <taxon>Selenomonas</taxon>
    </lineage>
</organism>
<keyword evidence="5 10" id="KW-1133">Transmembrane helix</keyword>
<dbReference type="InterPro" id="IPR003660">
    <property type="entry name" value="HAMP_dom"/>
</dbReference>
<dbReference type="Pfam" id="PF00672">
    <property type="entry name" value="HAMP"/>
    <property type="match status" value="1"/>
</dbReference>
<dbReference type="InterPro" id="IPR004090">
    <property type="entry name" value="Chemotax_Me-accpt_rcpt"/>
</dbReference>
<dbReference type="Gene3D" id="3.30.450.20">
    <property type="entry name" value="PAS domain"/>
    <property type="match status" value="2"/>
</dbReference>
<keyword evidence="7 9" id="KW-0807">Transducer</keyword>
<dbReference type="Pfam" id="PF00015">
    <property type="entry name" value="MCPsignal"/>
    <property type="match status" value="1"/>
</dbReference>
<dbReference type="GO" id="GO:0005886">
    <property type="term" value="C:plasma membrane"/>
    <property type="evidence" value="ECO:0007669"/>
    <property type="project" value="UniProtKB-SubCell"/>
</dbReference>
<evidence type="ECO:0000256" key="2">
    <source>
        <dbReference type="ARBA" id="ARBA00022475"/>
    </source>
</evidence>
<dbReference type="CDD" id="cd11386">
    <property type="entry name" value="MCP_signal"/>
    <property type="match status" value="1"/>
</dbReference>
<evidence type="ECO:0000256" key="8">
    <source>
        <dbReference type="ARBA" id="ARBA00029447"/>
    </source>
</evidence>
<dbReference type="SUPFAM" id="SSF58104">
    <property type="entry name" value="Methyl-accepting chemotaxis protein (MCP) signaling domain"/>
    <property type="match status" value="1"/>
</dbReference>
<dbReference type="GO" id="GO:0007165">
    <property type="term" value="P:signal transduction"/>
    <property type="evidence" value="ECO:0007669"/>
    <property type="project" value="UniProtKB-KW"/>
</dbReference>
<evidence type="ECO:0000256" key="4">
    <source>
        <dbReference type="ARBA" id="ARBA00022692"/>
    </source>
</evidence>
<dbReference type="CDD" id="cd12913">
    <property type="entry name" value="PDC1_MCP_like"/>
    <property type="match status" value="1"/>
</dbReference>
<evidence type="ECO:0000256" key="1">
    <source>
        <dbReference type="ARBA" id="ARBA00004651"/>
    </source>
</evidence>
<dbReference type="PROSITE" id="PS50885">
    <property type="entry name" value="HAMP"/>
    <property type="match status" value="1"/>
</dbReference>
<accession>C9LVM8</accession>
<comment type="caution">
    <text evidence="13">The sequence shown here is derived from an EMBL/GenBank/DDBJ whole genome shotgun (WGS) entry which is preliminary data.</text>
</comment>
<keyword evidence="4 10" id="KW-0812">Transmembrane</keyword>
<dbReference type="PANTHER" id="PTHR32089:SF112">
    <property type="entry name" value="LYSOZYME-LIKE PROTEIN-RELATED"/>
    <property type="match status" value="1"/>
</dbReference>
<comment type="similarity">
    <text evidence="8">Belongs to the methyl-accepting chemotaxis (MCP) protein family.</text>
</comment>
<evidence type="ECO:0000256" key="7">
    <source>
        <dbReference type="ARBA" id="ARBA00023224"/>
    </source>
</evidence>
<dbReference type="STRING" id="546271.Selsp_0805"/>
<dbReference type="PROSITE" id="PS50111">
    <property type="entry name" value="CHEMOTAXIS_TRANSDUC_2"/>
    <property type="match status" value="1"/>
</dbReference>
<name>C9LVM8_SELS3</name>
<sequence>MQRGAEMKLRVKLLLWVGIPFCIIFFAVSVFSYWNASTLLEQSTEREMMTLAELDAKQINEMVEAQRGTLDGLTEAWSDGLPSNEAFAPIGKRFMNRENVNTLFIGFPERDFLDSEEGVVPKAEFDATMRDWYKEAVQNDGVQLSDVYMDNFTNDKVVTLSKAVRSNDELLGVVAADVRFESIEKKVASFKIGKTGEAFMLDADGRFICHPVLTLNDNIKDEGPNKEKTYLSREPLFFEGSYQDVAMFYAVQPVGNTGWNLVLFVPQEEVFADIAHLKWTMIGCALFALALMGTILFTIARSISLPVETLESVAAKVAKGDLSAKLTPTDRQDEIGSLHNSFCQMTQGLQTLIRQTAQTAEQLAASSEELTASADQSAQGAQQTSTAVVKITGDTQEQGMVVNDSLQAVGDITQAMDQINAGVDDVSHAVERVEAATTEGQQGLNVAVEGMQILDESAKDVADAVTALYESSKRISEIVEMITNIAGQTNLLALNAAIEAARAGEQGRGFTVVAEEVRKLAEQSENAAQEITALITDNAKRIEETFKVMQEQKERVGEGVEQVHQASERFDRIAAVVKELSEKVSGILTSTQQIHTQNVRMETSVQKLKAVSDSVQSEAENVSGISQEQAASMQEIATASSTLANMAQDLQKAVGKFHIG</sequence>
<dbReference type="eggNOG" id="COG0840">
    <property type="taxonomic scope" value="Bacteria"/>
</dbReference>
<dbReference type="EMBL" id="ACKP02000029">
    <property type="protein sequence ID" value="EEX77053.1"/>
    <property type="molecule type" value="Genomic_DNA"/>
</dbReference>
<evidence type="ECO:0000256" key="9">
    <source>
        <dbReference type="PROSITE-ProRule" id="PRU00284"/>
    </source>
</evidence>
<protein>
    <submittedName>
        <fullName evidence="13">Methyl-accepting chemotaxis protein signaling domain protein</fullName>
    </submittedName>
</protein>
<evidence type="ECO:0000313" key="14">
    <source>
        <dbReference type="Proteomes" id="UP000003505"/>
    </source>
</evidence>
<evidence type="ECO:0000259" key="11">
    <source>
        <dbReference type="PROSITE" id="PS50111"/>
    </source>
</evidence>
<evidence type="ECO:0000256" key="3">
    <source>
        <dbReference type="ARBA" id="ARBA00022500"/>
    </source>
</evidence>
<dbReference type="GO" id="GO:0006935">
    <property type="term" value="P:chemotaxis"/>
    <property type="evidence" value="ECO:0007669"/>
    <property type="project" value="UniProtKB-KW"/>
</dbReference>
<dbReference type="Gene3D" id="1.10.8.500">
    <property type="entry name" value="HAMP domain in histidine kinase"/>
    <property type="match status" value="1"/>
</dbReference>
<feature type="domain" description="Methyl-accepting transducer" evidence="11">
    <location>
        <begin position="373"/>
        <end position="644"/>
    </location>
</feature>
<dbReference type="InterPro" id="IPR033479">
    <property type="entry name" value="dCache_1"/>
</dbReference>
<evidence type="ECO:0000259" key="12">
    <source>
        <dbReference type="PROSITE" id="PS50885"/>
    </source>
</evidence>
<dbReference type="Proteomes" id="UP000003505">
    <property type="component" value="Unassembled WGS sequence"/>
</dbReference>
<evidence type="ECO:0000256" key="5">
    <source>
        <dbReference type="ARBA" id="ARBA00022989"/>
    </source>
</evidence>
<dbReference type="PANTHER" id="PTHR32089">
    <property type="entry name" value="METHYL-ACCEPTING CHEMOTAXIS PROTEIN MCPB"/>
    <property type="match status" value="1"/>
</dbReference>
<keyword evidence="3" id="KW-0145">Chemotaxis</keyword>
<evidence type="ECO:0000256" key="10">
    <source>
        <dbReference type="SAM" id="Phobius"/>
    </source>
</evidence>
<dbReference type="AlphaFoldDB" id="C9LVM8"/>
<keyword evidence="6 10" id="KW-0472">Membrane</keyword>
<dbReference type="GO" id="GO:0004888">
    <property type="term" value="F:transmembrane signaling receptor activity"/>
    <property type="evidence" value="ECO:0007669"/>
    <property type="project" value="InterPro"/>
</dbReference>
<evidence type="ECO:0000256" key="6">
    <source>
        <dbReference type="ARBA" id="ARBA00023136"/>
    </source>
</evidence>
<dbReference type="CDD" id="cd06225">
    <property type="entry name" value="HAMP"/>
    <property type="match status" value="1"/>
</dbReference>
<dbReference type="Gene3D" id="1.10.287.950">
    <property type="entry name" value="Methyl-accepting chemotaxis protein"/>
    <property type="match status" value="1"/>
</dbReference>
<dbReference type="Pfam" id="PF02743">
    <property type="entry name" value="dCache_1"/>
    <property type="match status" value="1"/>
</dbReference>
<feature type="domain" description="HAMP" evidence="12">
    <location>
        <begin position="301"/>
        <end position="354"/>
    </location>
</feature>
<reference evidence="13 14" key="1">
    <citation type="submission" date="2009-09" db="EMBL/GenBank/DDBJ databases">
        <authorList>
            <person name="Weinstock G."/>
            <person name="Sodergren E."/>
            <person name="Clifton S."/>
            <person name="Fulton L."/>
            <person name="Fulton B."/>
            <person name="Courtney L."/>
            <person name="Fronick C."/>
            <person name="Harrison M."/>
            <person name="Strong C."/>
            <person name="Farmer C."/>
            <person name="Delahaunty K."/>
            <person name="Markovic C."/>
            <person name="Hall O."/>
            <person name="Minx P."/>
            <person name="Tomlinson C."/>
            <person name="Mitreva M."/>
            <person name="Nelson J."/>
            <person name="Hou S."/>
            <person name="Wollam A."/>
            <person name="Pepin K.H."/>
            <person name="Johnson M."/>
            <person name="Bhonagiri V."/>
            <person name="Nash W.E."/>
            <person name="Warren W."/>
            <person name="Chinwalla A."/>
            <person name="Mardis E.R."/>
            <person name="Wilson R.K."/>
        </authorList>
    </citation>
    <scope>NUCLEOTIDE SEQUENCE [LARGE SCALE GENOMIC DNA]</scope>
    <source>
        <strain evidence="14">ATCC 35185 / DSM 20758 / VPI D19B-28</strain>
    </source>
</reference>
<keyword evidence="2" id="KW-1003">Cell membrane</keyword>
<dbReference type="SUPFAM" id="SSF103190">
    <property type="entry name" value="Sensory domain-like"/>
    <property type="match status" value="1"/>
</dbReference>